<keyword evidence="8" id="KW-1185">Reference proteome</keyword>
<evidence type="ECO:0000256" key="4">
    <source>
        <dbReference type="ARBA" id="ARBA00022989"/>
    </source>
</evidence>
<feature type="transmembrane region" description="Helical" evidence="6">
    <location>
        <begin position="201"/>
        <end position="225"/>
    </location>
</feature>
<feature type="transmembrane region" description="Helical" evidence="6">
    <location>
        <begin position="39"/>
        <end position="58"/>
    </location>
</feature>
<gene>
    <name evidence="7" type="ORF">GCM10022229_16810</name>
</gene>
<evidence type="ECO:0000256" key="1">
    <source>
        <dbReference type="ARBA" id="ARBA00004141"/>
    </source>
</evidence>
<keyword evidence="5 6" id="KW-0472">Membrane</keyword>
<accession>A0ABP7MHW6</accession>
<organism evidence="7 8">
    <name type="scientific">Luteimonas lutimaris</name>
    <dbReference type="NCBI Taxonomy" id="698645"/>
    <lineage>
        <taxon>Bacteria</taxon>
        <taxon>Pseudomonadati</taxon>
        <taxon>Pseudomonadota</taxon>
        <taxon>Gammaproteobacteria</taxon>
        <taxon>Lysobacterales</taxon>
        <taxon>Lysobacteraceae</taxon>
        <taxon>Luteimonas</taxon>
    </lineage>
</organism>
<feature type="transmembrane region" description="Helical" evidence="6">
    <location>
        <begin position="380"/>
        <end position="399"/>
    </location>
</feature>
<dbReference type="Gene3D" id="1.20.1740.10">
    <property type="entry name" value="Amino acid/polyamine transporter I"/>
    <property type="match status" value="1"/>
</dbReference>
<comment type="subcellular location">
    <subcellularLocation>
        <location evidence="1">Membrane</location>
        <topology evidence="1">Multi-pass membrane protein</topology>
    </subcellularLocation>
</comment>
<feature type="transmembrane region" description="Helical" evidence="6">
    <location>
        <begin position="175"/>
        <end position="194"/>
    </location>
</feature>
<feature type="transmembrane region" description="Helical" evidence="6">
    <location>
        <begin position="405"/>
        <end position="425"/>
    </location>
</feature>
<protein>
    <submittedName>
        <fullName evidence="7">Amino acid permease</fullName>
    </submittedName>
</protein>
<proteinExistence type="predicted"/>
<feature type="transmembrane region" description="Helical" evidence="6">
    <location>
        <begin position="462"/>
        <end position="482"/>
    </location>
</feature>
<keyword evidence="2" id="KW-0813">Transport</keyword>
<feature type="transmembrane region" description="Helical" evidence="6">
    <location>
        <begin position="70"/>
        <end position="94"/>
    </location>
</feature>
<dbReference type="PANTHER" id="PTHR43243:SF4">
    <property type="entry name" value="CATIONIC AMINO ACID TRANSPORTER 4"/>
    <property type="match status" value="1"/>
</dbReference>
<dbReference type="EMBL" id="BAAAZU010000006">
    <property type="protein sequence ID" value="GAA3923534.1"/>
    <property type="molecule type" value="Genomic_DNA"/>
</dbReference>
<evidence type="ECO:0000256" key="5">
    <source>
        <dbReference type="ARBA" id="ARBA00023136"/>
    </source>
</evidence>
<dbReference type="PIRSF" id="PIRSF006060">
    <property type="entry name" value="AA_transporter"/>
    <property type="match status" value="1"/>
</dbReference>
<name>A0ABP7MHW6_9GAMM</name>
<dbReference type="Pfam" id="PF13520">
    <property type="entry name" value="AA_permease_2"/>
    <property type="match status" value="1"/>
</dbReference>
<dbReference type="Proteomes" id="UP001501727">
    <property type="component" value="Unassembled WGS sequence"/>
</dbReference>
<sequence length="492" mass="52328">MFKSLFATKPVEPTGHVDAGEPFEGSLEGEVTLKRTLTGTQLILLGIGAVIGAGIFVLTGQAAAEYAGPAVMLSFVFAGIACAFAGLCYAEFAAMLPVSGSAYSYSYATLGEGVAWFIGWCLVLEYLFAASTVAVGWSGYLNAFLHNFDLALPAALASAPYTYEASTAQFVHTGALINLPAVLIIAAVSGVGYVGITQSAFVNSIIVAIKVTVILLFIAFGMQFVDPANWQPFIPPSEGGTKYGMDGVIRASAVVFFAYIGFDAVSTAAGEAKNPQRDMPIGILGSLVICTLLYIAMSAVLTGMVDFHLLGTAEPVSTALDYYPSLGWLQTLVELAAIAGLSSVILVMLMAQPRIFYSMSQDGLMPKLFGKVHPKFHTPYVGTIIVGVLAAILAGLLPVGFLGDIVSMGTLLAFATVSIGVLILRFTRPNLPRPFRVPLAIVICPLGFASCLYLFWQPFKEHWHLLMGWIAIGAVIYALYGYRHSKLRHGTR</sequence>
<comment type="caution">
    <text evidence="7">The sequence shown here is derived from an EMBL/GenBank/DDBJ whole genome shotgun (WGS) entry which is preliminary data.</text>
</comment>
<feature type="transmembrane region" description="Helical" evidence="6">
    <location>
        <begin position="248"/>
        <end position="269"/>
    </location>
</feature>
<dbReference type="PANTHER" id="PTHR43243">
    <property type="entry name" value="INNER MEMBRANE TRANSPORTER YGJI-RELATED"/>
    <property type="match status" value="1"/>
</dbReference>
<dbReference type="InterPro" id="IPR002293">
    <property type="entry name" value="AA/rel_permease1"/>
</dbReference>
<keyword evidence="4 6" id="KW-1133">Transmembrane helix</keyword>
<evidence type="ECO:0000313" key="8">
    <source>
        <dbReference type="Proteomes" id="UP001501727"/>
    </source>
</evidence>
<feature type="transmembrane region" description="Helical" evidence="6">
    <location>
        <begin position="281"/>
        <end position="305"/>
    </location>
</feature>
<evidence type="ECO:0000256" key="6">
    <source>
        <dbReference type="SAM" id="Phobius"/>
    </source>
</evidence>
<feature type="transmembrane region" description="Helical" evidence="6">
    <location>
        <begin position="437"/>
        <end position="456"/>
    </location>
</feature>
<evidence type="ECO:0000256" key="2">
    <source>
        <dbReference type="ARBA" id="ARBA00022448"/>
    </source>
</evidence>
<evidence type="ECO:0000256" key="3">
    <source>
        <dbReference type="ARBA" id="ARBA00022692"/>
    </source>
</evidence>
<keyword evidence="3 6" id="KW-0812">Transmembrane</keyword>
<evidence type="ECO:0000313" key="7">
    <source>
        <dbReference type="EMBL" id="GAA3923534.1"/>
    </source>
</evidence>
<reference evidence="8" key="1">
    <citation type="journal article" date="2019" name="Int. J. Syst. Evol. Microbiol.">
        <title>The Global Catalogue of Microorganisms (GCM) 10K type strain sequencing project: providing services to taxonomists for standard genome sequencing and annotation.</title>
        <authorList>
            <consortium name="The Broad Institute Genomics Platform"/>
            <consortium name="The Broad Institute Genome Sequencing Center for Infectious Disease"/>
            <person name="Wu L."/>
            <person name="Ma J."/>
        </authorList>
    </citation>
    <scope>NUCLEOTIDE SEQUENCE [LARGE SCALE GENOMIC DNA]</scope>
    <source>
        <strain evidence="8">JCM 16916</strain>
    </source>
</reference>
<feature type="transmembrane region" description="Helical" evidence="6">
    <location>
        <begin position="325"/>
        <end position="351"/>
    </location>
</feature>
<dbReference type="RefSeq" id="WP_344759513.1">
    <property type="nucleotide sequence ID" value="NZ_BAAAZU010000006.1"/>
</dbReference>
<feature type="transmembrane region" description="Helical" evidence="6">
    <location>
        <begin position="114"/>
        <end position="137"/>
    </location>
</feature>